<name>A0A9X3EKW6_9BACT</name>
<reference evidence="2" key="1">
    <citation type="submission" date="2022-11" db="EMBL/GenBank/DDBJ databases">
        <title>Minimal conservation of predation-associated metabolite biosynthetic gene clusters underscores biosynthetic potential of Myxococcota including descriptions for ten novel species: Archangium lansinium sp. nov., Myxococcus landrumus sp. nov., Nannocystis bai.</title>
        <authorList>
            <person name="Ahearne A."/>
            <person name="Stevens C."/>
            <person name="Phillips K."/>
        </authorList>
    </citation>
    <scope>NUCLEOTIDE SEQUENCE</scope>
    <source>
        <strain evidence="2">Na p29</strain>
    </source>
</reference>
<sequence>MSVRATSGGGMAPVVPAAVVPVVVGFGSSPVVEVEMGSPVVVVVVVVATSVVANVVDGSAAVVPEDVSGGLSVAPAPFAGQPASSSAAARRSDRGTRGWRTPASAVGMAAV</sequence>
<dbReference type="Proteomes" id="UP001150924">
    <property type="component" value="Unassembled WGS sequence"/>
</dbReference>
<keyword evidence="3" id="KW-1185">Reference proteome</keyword>
<dbReference type="AlphaFoldDB" id="A0A9X3EKW6"/>
<dbReference type="RefSeq" id="WP_267766703.1">
    <property type="nucleotide sequence ID" value="NZ_JAPNKE010000002.1"/>
</dbReference>
<proteinExistence type="predicted"/>
<dbReference type="EMBL" id="JAPNKE010000002">
    <property type="protein sequence ID" value="MCY1005079.1"/>
    <property type="molecule type" value="Genomic_DNA"/>
</dbReference>
<accession>A0A9X3EKW6</accession>
<comment type="caution">
    <text evidence="2">The sequence shown here is derived from an EMBL/GenBank/DDBJ whole genome shotgun (WGS) entry which is preliminary data.</text>
</comment>
<feature type="region of interest" description="Disordered" evidence="1">
    <location>
        <begin position="74"/>
        <end position="111"/>
    </location>
</feature>
<feature type="compositionally biased region" description="Low complexity" evidence="1">
    <location>
        <begin position="74"/>
        <end position="89"/>
    </location>
</feature>
<gene>
    <name evidence="2" type="ORF">OV079_05735</name>
</gene>
<protein>
    <submittedName>
        <fullName evidence="2">Uncharacterized protein</fullName>
    </submittedName>
</protein>
<organism evidence="2 3">
    <name type="scientific">Nannocystis pusilla</name>
    <dbReference type="NCBI Taxonomy" id="889268"/>
    <lineage>
        <taxon>Bacteria</taxon>
        <taxon>Pseudomonadati</taxon>
        <taxon>Myxococcota</taxon>
        <taxon>Polyangia</taxon>
        <taxon>Nannocystales</taxon>
        <taxon>Nannocystaceae</taxon>
        <taxon>Nannocystis</taxon>
    </lineage>
</organism>
<evidence type="ECO:0000256" key="1">
    <source>
        <dbReference type="SAM" id="MobiDB-lite"/>
    </source>
</evidence>
<evidence type="ECO:0000313" key="3">
    <source>
        <dbReference type="Proteomes" id="UP001150924"/>
    </source>
</evidence>
<evidence type="ECO:0000313" key="2">
    <source>
        <dbReference type="EMBL" id="MCY1005079.1"/>
    </source>
</evidence>